<reference evidence="5 6" key="1">
    <citation type="journal article" date="2023" name="bioRxiv">
        <title>Conserved and derived expression patterns and positive selection on dental genes reveal complex evolutionary context of ever-growing rodent molars.</title>
        <authorList>
            <person name="Calamari Z.T."/>
            <person name="Song A."/>
            <person name="Cohen E."/>
            <person name="Akter M."/>
            <person name="Roy R.D."/>
            <person name="Hallikas O."/>
            <person name="Christensen M.M."/>
            <person name="Li P."/>
            <person name="Marangoni P."/>
            <person name="Jernvall J."/>
            <person name="Klein O.D."/>
        </authorList>
    </citation>
    <scope>NUCLEOTIDE SEQUENCE [LARGE SCALE GENOMIC DNA]</scope>
    <source>
        <strain evidence="5">V071</strain>
    </source>
</reference>
<dbReference type="PANTHER" id="PTHR11528">
    <property type="entry name" value="HEAT SHOCK PROTEIN 90 FAMILY MEMBER"/>
    <property type="match status" value="1"/>
</dbReference>
<dbReference type="InterPro" id="IPR036890">
    <property type="entry name" value="HATPase_C_sf"/>
</dbReference>
<comment type="similarity">
    <text evidence="1">Belongs to the heat shock protein 90 family.</text>
</comment>
<dbReference type="GO" id="GO:0140662">
    <property type="term" value="F:ATP-dependent protein folding chaperone"/>
    <property type="evidence" value="ECO:0007669"/>
    <property type="project" value="InterPro"/>
</dbReference>
<dbReference type="Proteomes" id="UP001488838">
    <property type="component" value="Unassembled WGS sequence"/>
</dbReference>
<dbReference type="SUPFAM" id="SSF55874">
    <property type="entry name" value="ATPase domain of HSP90 chaperone/DNA topoisomerase II/histidine kinase"/>
    <property type="match status" value="1"/>
</dbReference>
<evidence type="ECO:0000256" key="2">
    <source>
        <dbReference type="ARBA" id="ARBA00022741"/>
    </source>
</evidence>
<evidence type="ECO:0000313" key="5">
    <source>
        <dbReference type="EMBL" id="KAK7798841.1"/>
    </source>
</evidence>
<evidence type="ECO:0000256" key="1">
    <source>
        <dbReference type="ARBA" id="ARBA00008239"/>
    </source>
</evidence>
<keyword evidence="2" id="KW-0547">Nucleotide-binding</keyword>
<keyword evidence="4" id="KW-0143">Chaperone</keyword>
<dbReference type="InterPro" id="IPR001404">
    <property type="entry name" value="Hsp90_fam"/>
</dbReference>
<sequence length="99" mass="10850">MPEKVPHEGEKIHYDSLTDPFKLSSGKDLETDNIPRHQEHKLGLVDTGIGMTKADLINTLGAIAKPGPKMFVENLQTSADMSMIGAGFVSAYLVVQKWL</sequence>
<dbReference type="GO" id="GO:0051082">
    <property type="term" value="F:unfolded protein binding"/>
    <property type="evidence" value="ECO:0007669"/>
    <property type="project" value="InterPro"/>
</dbReference>
<protein>
    <submittedName>
        <fullName evidence="5">Uncharacterized protein</fullName>
    </submittedName>
</protein>
<keyword evidence="3" id="KW-0067">ATP-binding</keyword>
<dbReference type="InterPro" id="IPR020575">
    <property type="entry name" value="Hsp90_N"/>
</dbReference>
<gene>
    <name evidence="5" type="ORF">U0070_027573</name>
</gene>
<dbReference type="EMBL" id="JBBHLL010000658">
    <property type="protein sequence ID" value="KAK7798841.1"/>
    <property type="molecule type" value="Genomic_DNA"/>
</dbReference>
<dbReference type="Gene3D" id="3.30.565.10">
    <property type="entry name" value="Histidine kinase-like ATPase, C-terminal domain"/>
    <property type="match status" value="1"/>
</dbReference>
<dbReference type="GO" id="GO:0016887">
    <property type="term" value="F:ATP hydrolysis activity"/>
    <property type="evidence" value="ECO:0007669"/>
    <property type="project" value="InterPro"/>
</dbReference>
<evidence type="ECO:0000256" key="3">
    <source>
        <dbReference type="ARBA" id="ARBA00022840"/>
    </source>
</evidence>
<accession>A0AAW0HB59</accession>
<proteinExistence type="inferred from homology"/>
<name>A0AAW0HB59_MYOGA</name>
<dbReference type="AlphaFoldDB" id="A0AAW0HB59"/>
<dbReference type="PRINTS" id="PR00775">
    <property type="entry name" value="HEATSHOCK90"/>
</dbReference>
<evidence type="ECO:0000313" key="6">
    <source>
        <dbReference type="Proteomes" id="UP001488838"/>
    </source>
</evidence>
<comment type="caution">
    <text evidence="5">The sequence shown here is derived from an EMBL/GenBank/DDBJ whole genome shotgun (WGS) entry which is preliminary data.</text>
</comment>
<dbReference type="GO" id="GO:0005524">
    <property type="term" value="F:ATP binding"/>
    <property type="evidence" value="ECO:0007669"/>
    <property type="project" value="UniProtKB-KW"/>
</dbReference>
<keyword evidence="6" id="KW-1185">Reference proteome</keyword>
<evidence type="ECO:0000256" key="4">
    <source>
        <dbReference type="ARBA" id="ARBA00023186"/>
    </source>
</evidence>
<organism evidence="5 6">
    <name type="scientific">Myodes glareolus</name>
    <name type="common">Bank vole</name>
    <name type="synonym">Clethrionomys glareolus</name>
    <dbReference type="NCBI Taxonomy" id="447135"/>
    <lineage>
        <taxon>Eukaryota</taxon>
        <taxon>Metazoa</taxon>
        <taxon>Chordata</taxon>
        <taxon>Craniata</taxon>
        <taxon>Vertebrata</taxon>
        <taxon>Euteleostomi</taxon>
        <taxon>Mammalia</taxon>
        <taxon>Eutheria</taxon>
        <taxon>Euarchontoglires</taxon>
        <taxon>Glires</taxon>
        <taxon>Rodentia</taxon>
        <taxon>Myomorpha</taxon>
        <taxon>Muroidea</taxon>
        <taxon>Cricetidae</taxon>
        <taxon>Arvicolinae</taxon>
        <taxon>Myodes</taxon>
    </lineage>
</organism>